<gene>
    <name evidence="1" type="ORF">L873DRAFT_318392</name>
</gene>
<keyword evidence="2" id="KW-1185">Reference proteome</keyword>
<name>A0A3N4IZM1_9PEZI</name>
<dbReference type="EMBL" id="ML120499">
    <property type="protein sequence ID" value="RPA91315.1"/>
    <property type="molecule type" value="Genomic_DNA"/>
</dbReference>
<accession>A0A3N4IZM1</accession>
<dbReference type="AlphaFoldDB" id="A0A3N4IZM1"/>
<reference evidence="1 2" key="1">
    <citation type="journal article" date="2018" name="Nat. Ecol. Evol.">
        <title>Pezizomycetes genomes reveal the molecular basis of ectomycorrhizal truffle lifestyle.</title>
        <authorList>
            <person name="Murat C."/>
            <person name="Payen T."/>
            <person name="Noel B."/>
            <person name="Kuo A."/>
            <person name="Morin E."/>
            <person name="Chen J."/>
            <person name="Kohler A."/>
            <person name="Krizsan K."/>
            <person name="Balestrini R."/>
            <person name="Da Silva C."/>
            <person name="Montanini B."/>
            <person name="Hainaut M."/>
            <person name="Levati E."/>
            <person name="Barry K.W."/>
            <person name="Belfiori B."/>
            <person name="Cichocki N."/>
            <person name="Clum A."/>
            <person name="Dockter R.B."/>
            <person name="Fauchery L."/>
            <person name="Guy J."/>
            <person name="Iotti M."/>
            <person name="Le Tacon F."/>
            <person name="Lindquist E.A."/>
            <person name="Lipzen A."/>
            <person name="Malagnac F."/>
            <person name="Mello A."/>
            <person name="Molinier V."/>
            <person name="Miyauchi S."/>
            <person name="Poulain J."/>
            <person name="Riccioni C."/>
            <person name="Rubini A."/>
            <person name="Sitrit Y."/>
            <person name="Splivallo R."/>
            <person name="Traeger S."/>
            <person name="Wang M."/>
            <person name="Zifcakova L."/>
            <person name="Wipf D."/>
            <person name="Zambonelli A."/>
            <person name="Paolocci F."/>
            <person name="Nowrousian M."/>
            <person name="Ottonello S."/>
            <person name="Baldrian P."/>
            <person name="Spatafora J.W."/>
            <person name="Henrissat B."/>
            <person name="Nagy L.G."/>
            <person name="Aury J.M."/>
            <person name="Wincker P."/>
            <person name="Grigoriev I.V."/>
            <person name="Bonfante P."/>
            <person name="Martin F.M."/>
        </authorList>
    </citation>
    <scope>NUCLEOTIDE SEQUENCE [LARGE SCALE GENOMIC DNA]</scope>
    <source>
        <strain evidence="1 2">120613-1</strain>
    </source>
</reference>
<evidence type="ECO:0000313" key="1">
    <source>
        <dbReference type="EMBL" id="RPA91315.1"/>
    </source>
</evidence>
<proteinExistence type="predicted"/>
<sequence>MSFLRLQWGEPMHNLCNLVRHIEGFVETPCYVSAVGIAVPHIERLNICSIVHDALSRRLVECRLVRAMCRDTWGFKSFLRACLPVCRLKKKGAMASCVTMTGQSFLREAKANALEFVQSHYTSHYFTSHNTQCAIICLKIYSIPTIELFCRPTPENATLSHSVLSLPRFFRSIHISFQSIPSGYRTALPVYAANTEPLFLKLMTLGVYFVLLNHFPSPHSRLSI</sequence>
<protein>
    <submittedName>
        <fullName evidence="1">Uncharacterized protein</fullName>
    </submittedName>
</protein>
<dbReference type="Proteomes" id="UP000276215">
    <property type="component" value="Unassembled WGS sequence"/>
</dbReference>
<organism evidence="1 2">
    <name type="scientific">Choiromyces venosus 120613-1</name>
    <dbReference type="NCBI Taxonomy" id="1336337"/>
    <lineage>
        <taxon>Eukaryota</taxon>
        <taxon>Fungi</taxon>
        <taxon>Dikarya</taxon>
        <taxon>Ascomycota</taxon>
        <taxon>Pezizomycotina</taxon>
        <taxon>Pezizomycetes</taxon>
        <taxon>Pezizales</taxon>
        <taxon>Tuberaceae</taxon>
        <taxon>Choiromyces</taxon>
    </lineage>
</organism>
<evidence type="ECO:0000313" key="2">
    <source>
        <dbReference type="Proteomes" id="UP000276215"/>
    </source>
</evidence>